<keyword evidence="5" id="KW-0548">Nucleotidyltransferase</keyword>
<dbReference type="GO" id="GO:0005736">
    <property type="term" value="C:RNA polymerase I complex"/>
    <property type="evidence" value="ECO:0007669"/>
    <property type="project" value="TreeGrafter"/>
</dbReference>
<evidence type="ECO:0000256" key="5">
    <source>
        <dbReference type="ARBA" id="ARBA00022695"/>
    </source>
</evidence>
<gene>
    <name evidence="8" type="ORF">NQ314_000841</name>
</gene>
<dbReference type="Proteomes" id="UP001162156">
    <property type="component" value="Unassembled WGS sequence"/>
</dbReference>
<comment type="similarity">
    <text evidence="1">Belongs to the RNA polymerase beta' chain family.</text>
</comment>
<comment type="caution">
    <text evidence="8">The sequence shown here is derived from an EMBL/GenBank/DDBJ whole genome shotgun (WGS) entry which is preliminary data.</text>
</comment>
<keyword evidence="9" id="KW-1185">Reference proteome</keyword>
<dbReference type="GO" id="GO:0006351">
    <property type="term" value="P:DNA-templated transcription"/>
    <property type="evidence" value="ECO:0007669"/>
    <property type="project" value="InterPro"/>
</dbReference>
<keyword evidence="3" id="KW-0240">DNA-directed RNA polymerase</keyword>
<reference evidence="8" key="1">
    <citation type="journal article" date="2023" name="Insect Mol. Biol.">
        <title>Genome sequencing provides insights into the evolution of gene families encoding plant cell wall-degrading enzymes in longhorned beetles.</title>
        <authorList>
            <person name="Shin N.R."/>
            <person name="Okamura Y."/>
            <person name="Kirsch R."/>
            <person name="Pauchet Y."/>
        </authorList>
    </citation>
    <scope>NUCLEOTIDE SEQUENCE</scope>
    <source>
        <strain evidence="8">RBIC_L_NR</strain>
    </source>
</reference>
<proteinExistence type="inferred from homology"/>
<dbReference type="InterPro" id="IPR045867">
    <property type="entry name" value="DNA-dir_RpoC_beta_prime"/>
</dbReference>
<evidence type="ECO:0000313" key="8">
    <source>
        <dbReference type="EMBL" id="KAJ8971179.1"/>
    </source>
</evidence>
<evidence type="ECO:0000313" key="9">
    <source>
        <dbReference type="Proteomes" id="UP001162156"/>
    </source>
</evidence>
<dbReference type="InterPro" id="IPR007081">
    <property type="entry name" value="RNA_pol_Rpb1_5"/>
</dbReference>
<evidence type="ECO:0000256" key="2">
    <source>
        <dbReference type="ARBA" id="ARBA00012418"/>
    </source>
</evidence>
<evidence type="ECO:0000259" key="7">
    <source>
        <dbReference type="Pfam" id="PF04998"/>
    </source>
</evidence>
<keyword evidence="6" id="KW-0804">Transcription</keyword>
<dbReference type="PANTHER" id="PTHR19376">
    <property type="entry name" value="DNA-DIRECTED RNA POLYMERASE"/>
    <property type="match status" value="1"/>
</dbReference>
<protein>
    <recommendedName>
        <fullName evidence="2">DNA-directed RNA polymerase</fullName>
        <ecNumber evidence="2">2.7.7.6</ecNumber>
    </recommendedName>
</protein>
<name>A0AAV8ZV23_9CUCU</name>
<dbReference type="GO" id="GO:0003677">
    <property type="term" value="F:DNA binding"/>
    <property type="evidence" value="ECO:0007669"/>
    <property type="project" value="InterPro"/>
</dbReference>
<dbReference type="Pfam" id="PF04998">
    <property type="entry name" value="RNA_pol_Rpb1_5"/>
    <property type="match status" value="1"/>
</dbReference>
<organism evidence="8 9">
    <name type="scientific">Rhamnusium bicolor</name>
    <dbReference type="NCBI Taxonomy" id="1586634"/>
    <lineage>
        <taxon>Eukaryota</taxon>
        <taxon>Metazoa</taxon>
        <taxon>Ecdysozoa</taxon>
        <taxon>Arthropoda</taxon>
        <taxon>Hexapoda</taxon>
        <taxon>Insecta</taxon>
        <taxon>Pterygota</taxon>
        <taxon>Neoptera</taxon>
        <taxon>Endopterygota</taxon>
        <taxon>Coleoptera</taxon>
        <taxon>Polyphaga</taxon>
        <taxon>Cucujiformia</taxon>
        <taxon>Chrysomeloidea</taxon>
        <taxon>Cerambycidae</taxon>
        <taxon>Lepturinae</taxon>
        <taxon>Rhagiini</taxon>
        <taxon>Rhamnusium</taxon>
    </lineage>
</organism>
<evidence type="ECO:0000256" key="3">
    <source>
        <dbReference type="ARBA" id="ARBA00022478"/>
    </source>
</evidence>
<feature type="domain" description="RNA polymerase Rpb1" evidence="7">
    <location>
        <begin position="10"/>
        <end position="129"/>
    </location>
</feature>
<keyword evidence="4" id="KW-0808">Transferase</keyword>
<evidence type="ECO:0000256" key="1">
    <source>
        <dbReference type="ARBA" id="ARBA00006460"/>
    </source>
</evidence>
<evidence type="ECO:0000256" key="4">
    <source>
        <dbReference type="ARBA" id="ARBA00022679"/>
    </source>
</evidence>
<dbReference type="EMBL" id="JANEYF010000244">
    <property type="protein sequence ID" value="KAJ8971179.1"/>
    <property type="molecule type" value="Genomic_DNA"/>
</dbReference>
<dbReference type="SUPFAM" id="SSF64484">
    <property type="entry name" value="beta and beta-prime subunits of DNA dependent RNA-polymerase"/>
    <property type="match status" value="1"/>
</dbReference>
<dbReference type="PANTHER" id="PTHR19376:SF11">
    <property type="entry name" value="DNA-DIRECTED RNA POLYMERASE I SUBUNIT RPA1"/>
    <property type="match status" value="1"/>
</dbReference>
<evidence type="ECO:0000256" key="6">
    <source>
        <dbReference type="ARBA" id="ARBA00023163"/>
    </source>
</evidence>
<sequence length="179" mass="20404">DYDTDDEFKPNLEHEQESEDNTVVNSYNFAQKYIEDKVKYLWCEITFAEMFKYHNLLDLEKLYCNDIHKVAETYGIEAASKIIVKEVKDVFNVYGIKVDPRHLSLIADYMTFNGTFEPLSRKGMESSASPLQQISFEASLGKQDDLQNPSSSLMVGKPCSTGTGCFSLIQKFPSLKIVN</sequence>
<dbReference type="AlphaFoldDB" id="A0AAV8ZV23"/>
<dbReference type="GO" id="GO:0003899">
    <property type="term" value="F:DNA-directed RNA polymerase activity"/>
    <property type="evidence" value="ECO:0007669"/>
    <property type="project" value="UniProtKB-EC"/>
</dbReference>
<dbReference type="EC" id="2.7.7.6" evidence="2"/>
<accession>A0AAV8ZV23</accession>
<feature type="non-terminal residue" evidence="8">
    <location>
        <position position="1"/>
    </location>
</feature>